<protein>
    <recommendedName>
        <fullName evidence="2 8">Histone deacetylase</fullName>
        <ecNumber evidence="2 8">3.5.1.98</ecNumber>
    </recommendedName>
</protein>
<evidence type="ECO:0000313" key="14">
    <source>
        <dbReference type="Proteomes" id="UP000092321"/>
    </source>
</evidence>
<comment type="similarity">
    <text evidence="8">Belongs to the histone deacetylase family. HD Type 1 subfamily.</text>
</comment>
<feature type="binding site" evidence="11">
    <location>
        <position position="297"/>
    </location>
    <ligand>
        <name>a divalent metal cation</name>
        <dbReference type="ChEBI" id="CHEBI:60240"/>
    </ligand>
</feature>
<organism evidence="13 14">
    <name type="scientific">Hanseniaspora valbyensis NRRL Y-1626</name>
    <dbReference type="NCBI Taxonomy" id="766949"/>
    <lineage>
        <taxon>Eukaryota</taxon>
        <taxon>Fungi</taxon>
        <taxon>Dikarya</taxon>
        <taxon>Ascomycota</taxon>
        <taxon>Saccharomycotina</taxon>
        <taxon>Saccharomycetes</taxon>
        <taxon>Saccharomycodales</taxon>
        <taxon>Saccharomycodaceae</taxon>
        <taxon>Hanseniaspora</taxon>
    </lineage>
</organism>
<evidence type="ECO:0000256" key="10">
    <source>
        <dbReference type="PIRSR" id="PIRSR037913-2"/>
    </source>
</evidence>
<comment type="catalytic activity">
    <reaction evidence="8">
        <text>N(6)-acetyl-L-lysyl-[histone] + H2O = L-lysyl-[histone] + acetate</text>
        <dbReference type="Rhea" id="RHEA:58196"/>
        <dbReference type="Rhea" id="RHEA-COMP:9845"/>
        <dbReference type="Rhea" id="RHEA-COMP:11338"/>
        <dbReference type="ChEBI" id="CHEBI:15377"/>
        <dbReference type="ChEBI" id="CHEBI:29969"/>
        <dbReference type="ChEBI" id="CHEBI:30089"/>
        <dbReference type="ChEBI" id="CHEBI:61930"/>
        <dbReference type="EC" id="3.5.1.98"/>
    </reaction>
</comment>
<keyword evidence="11" id="KW-0479">Metal-binding</keyword>
<dbReference type="SUPFAM" id="SSF52768">
    <property type="entry name" value="Arginase/deacetylase"/>
    <property type="match status" value="1"/>
</dbReference>
<dbReference type="InterPro" id="IPR023696">
    <property type="entry name" value="Ureohydrolase_dom_sf"/>
</dbReference>
<evidence type="ECO:0000256" key="3">
    <source>
        <dbReference type="ARBA" id="ARBA00022801"/>
    </source>
</evidence>
<proteinExistence type="inferred from homology"/>
<sequence>MTNSNNVDETFFYDVKTESTIPLFEFNITNTKKRVSYHRNNDTMNYHYGPFHPMKPFRLRLTDHLVTGYGLHNIMDLYEVDLSTNQNINILENKILKFHSIEYVNFLKNINENSDQENKKYLIKNDIDDNDCPIFHGLYKYCLNYTSTTLSAVSAIEQKKSDIAINWSGGLHHAKKFKPSGFCYLNDIVIGILDLLKTHARVLYIDIDIHHGDAVQEAFYMTDRVFTISFHKFGGYFFPMTGALEETGVSKGKNYALNVPLMDGIKDFEYTQLFKSIIGPLVESFNPECIVMQCGTDSLGYDRLGTFNLTVKGHGECVKFVRSLGVPLILVGGGGYTPINVSRAWCYETGIANDVILKENLPNNLPFKKYFAPDYSLYPNLGDSILNDLNTKNFLNDTRIRILENIRTLQGAPSVRMDSEYIPSKDLQDLMMYLKKDEKEVLEYDDIYDLQKEKTEKVLERERLMQMLKEDSRADFFK</sequence>
<dbReference type="GO" id="GO:0046872">
    <property type="term" value="F:metal ion binding"/>
    <property type="evidence" value="ECO:0007669"/>
    <property type="project" value="UniProtKB-KW"/>
</dbReference>
<dbReference type="GO" id="GO:0010557">
    <property type="term" value="P:positive regulation of macromolecule biosynthetic process"/>
    <property type="evidence" value="ECO:0007669"/>
    <property type="project" value="UniProtKB-ARBA"/>
</dbReference>
<keyword evidence="7 8" id="KW-0539">Nucleus</keyword>
<dbReference type="InterPro" id="IPR000286">
    <property type="entry name" value="HDACs"/>
</dbReference>
<evidence type="ECO:0000256" key="11">
    <source>
        <dbReference type="PIRSR" id="PIRSR037913-3"/>
    </source>
</evidence>
<feature type="binding site" evidence="11">
    <location>
        <position position="208"/>
    </location>
    <ligand>
        <name>a divalent metal cation</name>
        <dbReference type="ChEBI" id="CHEBI:60240"/>
    </ligand>
</feature>
<keyword evidence="3 8" id="KW-0378">Hydrolase</keyword>
<dbReference type="Gene3D" id="3.40.800.20">
    <property type="entry name" value="Histone deacetylase domain"/>
    <property type="match status" value="1"/>
</dbReference>
<evidence type="ECO:0000256" key="4">
    <source>
        <dbReference type="ARBA" id="ARBA00022853"/>
    </source>
</evidence>
<dbReference type="PANTHER" id="PTHR10625:SF36">
    <property type="entry name" value="HISTONE DEACETYLASE 3"/>
    <property type="match status" value="1"/>
</dbReference>
<comment type="subcellular location">
    <subcellularLocation>
        <location evidence="1 8">Nucleus</location>
    </subcellularLocation>
</comment>
<dbReference type="PIRSF" id="PIRSF037913">
    <property type="entry name" value="His_deacetylse_1"/>
    <property type="match status" value="1"/>
</dbReference>
<dbReference type="Pfam" id="PF00850">
    <property type="entry name" value="Hist_deacetyl"/>
    <property type="match status" value="1"/>
</dbReference>
<gene>
    <name evidence="13" type="ORF">HANVADRAFT_81497</name>
</gene>
<evidence type="ECO:0000256" key="9">
    <source>
        <dbReference type="PIRSR" id="PIRSR037913-1"/>
    </source>
</evidence>
<dbReference type="Proteomes" id="UP000092321">
    <property type="component" value="Unassembled WGS sequence"/>
</dbReference>
<dbReference type="EMBL" id="LXPE01000019">
    <property type="protein sequence ID" value="OBA26315.1"/>
    <property type="molecule type" value="Genomic_DNA"/>
</dbReference>
<dbReference type="InterPro" id="IPR023801">
    <property type="entry name" value="His_deacetylse_dom"/>
</dbReference>
<dbReference type="PANTHER" id="PTHR10625">
    <property type="entry name" value="HISTONE DEACETYLASE HDAC1-RELATED"/>
    <property type="match status" value="1"/>
</dbReference>
<feature type="binding site" evidence="10">
    <location>
        <position position="181"/>
    </location>
    <ligand>
        <name>substrate</name>
    </ligand>
</feature>
<dbReference type="InterPro" id="IPR037138">
    <property type="entry name" value="His_deacetylse_dom_sf"/>
</dbReference>
<dbReference type="AlphaFoldDB" id="A0A1B7TCA9"/>
<dbReference type="GO" id="GO:0141221">
    <property type="term" value="F:histone deacetylase activity, hydrolytic mechanism"/>
    <property type="evidence" value="ECO:0007669"/>
    <property type="project" value="UniProtKB-EC"/>
</dbReference>
<keyword evidence="6 8" id="KW-0804">Transcription</keyword>
<dbReference type="PRINTS" id="PR01270">
    <property type="entry name" value="HDASUPER"/>
</dbReference>
<evidence type="ECO:0000256" key="2">
    <source>
        <dbReference type="ARBA" id="ARBA00012111"/>
    </source>
</evidence>
<keyword evidence="4 8" id="KW-0156">Chromatin regulator</keyword>
<feature type="binding site" evidence="10">
    <location>
        <position position="336"/>
    </location>
    <ligand>
        <name>substrate</name>
    </ligand>
</feature>
<dbReference type="InterPro" id="IPR003084">
    <property type="entry name" value="HDAC_I/II"/>
</dbReference>
<feature type="binding site" evidence="10">
    <location>
        <position position="131"/>
    </location>
    <ligand>
        <name>substrate</name>
    </ligand>
</feature>
<evidence type="ECO:0000256" key="5">
    <source>
        <dbReference type="ARBA" id="ARBA00023015"/>
    </source>
</evidence>
<feature type="domain" description="Histone deacetylase" evidence="12">
    <location>
        <begin position="52"/>
        <end position="349"/>
    </location>
</feature>
<dbReference type="OrthoDB" id="1918432at2759"/>
<evidence type="ECO:0000313" key="13">
    <source>
        <dbReference type="EMBL" id="OBA26315.1"/>
    </source>
</evidence>
<keyword evidence="5 8" id="KW-0805">Transcription regulation</keyword>
<evidence type="ECO:0000256" key="6">
    <source>
        <dbReference type="ARBA" id="ARBA00023163"/>
    </source>
</evidence>
<evidence type="ECO:0000256" key="7">
    <source>
        <dbReference type="ARBA" id="ARBA00023242"/>
    </source>
</evidence>
<evidence type="ECO:0000259" key="12">
    <source>
        <dbReference type="Pfam" id="PF00850"/>
    </source>
</evidence>
<name>A0A1B7TCA9_9ASCO</name>
<evidence type="ECO:0000256" key="1">
    <source>
        <dbReference type="ARBA" id="ARBA00004123"/>
    </source>
</evidence>
<dbReference type="GO" id="GO:0040029">
    <property type="term" value="P:epigenetic regulation of gene expression"/>
    <property type="evidence" value="ECO:0007669"/>
    <property type="project" value="TreeGrafter"/>
</dbReference>
<dbReference type="GO" id="GO:0070210">
    <property type="term" value="C:Rpd3L-Expanded complex"/>
    <property type="evidence" value="ECO:0007669"/>
    <property type="project" value="TreeGrafter"/>
</dbReference>
<evidence type="ECO:0000256" key="8">
    <source>
        <dbReference type="PIRNR" id="PIRNR037913"/>
    </source>
</evidence>
<dbReference type="EC" id="3.5.1.98" evidence="2 8"/>
<dbReference type="PRINTS" id="PR01271">
    <property type="entry name" value="HISDACETLASE"/>
</dbReference>
<accession>A0A1B7TCA9</accession>
<feature type="binding site" evidence="11">
    <location>
        <position position="210"/>
    </location>
    <ligand>
        <name>a divalent metal cation</name>
        <dbReference type="ChEBI" id="CHEBI:60240"/>
    </ligand>
</feature>
<comment type="caution">
    <text evidence="13">The sequence shown here is derived from an EMBL/GenBank/DDBJ whole genome shotgun (WGS) entry which is preliminary data.</text>
</comment>
<reference evidence="14" key="1">
    <citation type="journal article" date="2016" name="Proc. Natl. Acad. Sci. U.S.A.">
        <title>Comparative genomics of biotechnologically important yeasts.</title>
        <authorList>
            <person name="Riley R."/>
            <person name="Haridas S."/>
            <person name="Wolfe K.H."/>
            <person name="Lopes M.R."/>
            <person name="Hittinger C.T."/>
            <person name="Goeker M."/>
            <person name="Salamov A.A."/>
            <person name="Wisecaver J.H."/>
            <person name="Long T.M."/>
            <person name="Calvey C.H."/>
            <person name="Aerts A.L."/>
            <person name="Barry K.W."/>
            <person name="Choi C."/>
            <person name="Clum A."/>
            <person name="Coughlan A.Y."/>
            <person name="Deshpande S."/>
            <person name="Douglass A.P."/>
            <person name="Hanson S.J."/>
            <person name="Klenk H.-P."/>
            <person name="LaButti K.M."/>
            <person name="Lapidus A."/>
            <person name="Lindquist E.A."/>
            <person name="Lipzen A.M."/>
            <person name="Meier-Kolthoff J.P."/>
            <person name="Ohm R.A."/>
            <person name="Otillar R.P."/>
            <person name="Pangilinan J.L."/>
            <person name="Peng Y."/>
            <person name="Rokas A."/>
            <person name="Rosa C.A."/>
            <person name="Scheuner C."/>
            <person name="Sibirny A.A."/>
            <person name="Slot J.C."/>
            <person name="Stielow J.B."/>
            <person name="Sun H."/>
            <person name="Kurtzman C.P."/>
            <person name="Blackwell M."/>
            <person name="Grigoriev I.V."/>
            <person name="Jeffries T.W."/>
        </authorList>
    </citation>
    <scope>NUCLEOTIDE SEQUENCE [LARGE SCALE GENOMIC DNA]</scope>
    <source>
        <strain evidence="14">NRRL Y-1626</strain>
    </source>
</reference>
<feature type="active site" description="Proton acceptor" evidence="9">
    <location>
        <position position="173"/>
    </location>
</feature>
<keyword evidence="14" id="KW-1185">Reference proteome</keyword>